<protein>
    <recommendedName>
        <fullName evidence="4">Urease accessory protein UreH-like transmembrane domain-containing protein</fullName>
    </recommendedName>
</protein>
<dbReference type="Proteomes" id="UP000198217">
    <property type="component" value="Chromosome I"/>
</dbReference>
<gene>
    <name evidence="2" type="ORF">GA0070609_1686</name>
</gene>
<evidence type="ECO:0008006" key="4">
    <source>
        <dbReference type="Google" id="ProtNLM"/>
    </source>
</evidence>
<keyword evidence="3" id="KW-1185">Reference proteome</keyword>
<organism evidence="2 3">
    <name type="scientific">Micromonospora echinaurantiaca</name>
    <dbReference type="NCBI Taxonomy" id="47857"/>
    <lineage>
        <taxon>Bacteria</taxon>
        <taxon>Bacillati</taxon>
        <taxon>Actinomycetota</taxon>
        <taxon>Actinomycetes</taxon>
        <taxon>Micromonosporales</taxon>
        <taxon>Micromonosporaceae</taxon>
        <taxon>Micromonospora</taxon>
    </lineage>
</organism>
<reference evidence="2 3" key="1">
    <citation type="submission" date="2016-06" db="EMBL/GenBank/DDBJ databases">
        <authorList>
            <person name="Kjaerup R.B."/>
            <person name="Dalgaard T.S."/>
            <person name="Juul-Madsen H.R."/>
        </authorList>
    </citation>
    <scope>NUCLEOTIDE SEQUENCE [LARGE SCALE GENOMIC DNA]</scope>
    <source>
        <strain evidence="2 3">DSM 43904</strain>
    </source>
</reference>
<accession>A0A1C5HIK9</accession>
<keyword evidence="1" id="KW-1133">Transmembrane helix</keyword>
<evidence type="ECO:0000313" key="2">
    <source>
        <dbReference type="EMBL" id="SCG45835.1"/>
    </source>
</evidence>
<evidence type="ECO:0000313" key="3">
    <source>
        <dbReference type="Proteomes" id="UP000198217"/>
    </source>
</evidence>
<feature type="transmembrane region" description="Helical" evidence="1">
    <location>
        <begin position="153"/>
        <end position="172"/>
    </location>
</feature>
<proteinExistence type="predicted"/>
<sequence length="174" mass="18049">MLLALFVLGLLGGGLLSGVVLGLLSGLSSPLPPPWRYAAIVAVALLGLLRETRVVTIPLPQNARQVPQDVLRRNPRRGALRFGFELGTGVRTYVSATAPYVLAAAVLLGGQRLLVAVLAGVGFGAGRAATPLLRRASGAVEGWDADLATRLRLVAVTGCAAFVAAFGLLLLYQV</sequence>
<dbReference type="AlphaFoldDB" id="A0A1C5HIK9"/>
<feature type="transmembrane region" description="Helical" evidence="1">
    <location>
        <begin position="34"/>
        <end position="49"/>
    </location>
</feature>
<keyword evidence="1" id="KW-0812">Transmembrane</keyword>
<dbReference type="RefSeq" id="WP_197700232.1">
    <property type="nucleotide sequence ID" value="NZ_LT607750.1"/>
</dbReference>
<keyword evidence="1" id="KW-0472">Membrane</keyword>
<dbReference type="EMBL" id="LT607750">
    <property type="protein sequence ID" value="SCG45835.1"/>
    <property type="molecule type" value="Genomic_DNA"/>
</dbReference>
<evidence type="ECO:0000256" key="1">
    <source>
        <dbReference type="SAM" id="Phobius"/>
    </source>
</evidence>
<name>A0A1C5HIK9_9ACTN</name>